<keyword evidence="3" id="KW-1185">Reference proteome</keyword>
<dbReference type="InterPro" id="IPR025714">
    <property type="entry name" value="Methyltranfer_dom"/>
</dbReference>
<dbReference type="PANTHER" id="PTHR43591:SF24">
    <property type="entry name" value="2-METHOXY-6-POLYPRENYL-1,4-BENZOQUINOL METHYLASE, MITOCHONDRIAL"/>
    <property type="match status" value="1"/>
</dbReference>
<protein>
    <recommendedName>
        <fullName evidence="1">Methyltransferase domain-containing protein</fullName>
    </recommendedName>
</protein>
<comment type="caution">
    <text evidence="2">The sequence shown here is derived from an EMBL/GenBank/DDBJ whole genome shotgun (WGS) entry which is preliminary data.</text>
</comment>
<name>A0AAD7TVR5_9APHY</name>
<dbReference type="EMBL" id="JAPEVG010000095">
    <property type="protein sequence ID" value="KAJ8483366.1"/>
    <property type="molecule type" value="Genomic_DNA"/>
</dbReference>
<sequence>MPTEVEYTHGHHESVLGLHSWRTVQNSAAYLLPHLKPDMTLLDIGCGPGTITTDFATILHEGHVTGLEMSSSNVFERAYAHAASRGVTNVRFVAGDALALPFPDGTFDVVHAHQVIQYVGDPVRMLREMRRVAKPGGIVAAREADMDGLVWYPDVEGLKEWQEGYIEVARASGGQPRAGRRLHAWAKEAGFADENVTLSASVWCFCTPEDRAYWSSLWADLTVSSHFAVSAKKYGICDEERLKRLADAWRKWGAREDGWFTLMSGEMIARV</sequence>
<dbReference type="Proteomes" id="UP001215151">
    <property type="component" value="Unassembled WGS sequence"/>
</dbReference>
<reference evidence="2" key="1">
    <citation type="submission" date="2022-11" db="EMBL/GenBank/DDBJ databases">
        <title>Genome Sequence of Cubamyces cubensis.</title>
        <authorList>
            <person name="Buettner E."/>
        </authorList>
    </citation>
    <scope>NUCLEOTIDE SEQUENCE</scope>
    <source>
        <strain evidence="2">MPL-01</strain>
    </source>
</reference>
<dbReference type="AlphaFoldDB" id="A0AAD7TVR5"/>
<dbReference type="CDD" id="cd02440">
    <property type="entry name" value="AdoMet_MTases"/>
    <property type="match status" value="1"/>
</dbReference>
<proteinExistence type="predicted"/>
<dbReference type="Pfam" id="PF13847">
    <property type="entry name" value="Methyltransf_31"/>
    <property type="match status" value="1"/>
</dbReference>
<feature type="domain" description="Methyltransferase" evidence="1">
    <location>
        <begin position="36"/>
        <end position="165"/>
    </location>
</feature>
<dbReference type="PANTHER" id="PTHR43591">
    <property type="entry name" value="METHYLTRANSFERASE"/>
    <property type="match status" value="1"/>
</dbReference>
<dbReference type="InterPro" id="IPR029063">
    <property type="entry name" value="SAM-dependent_MTases_sf"/>
</dbReference>
<dbReference type="GO" id="GO:0008168">
    <property type="term" value="F:methyltransferase activity"/>
    <property type="evidence" value="ECO:0007669"/>
    <property type="project" value="TreeGrafter"/>
</dbReference>
<accession>A0AAD7TVR5</accession>
<dbReference type="Gene3D" id="3.40.50.150">
    <property type="entry name" value="Vaccinia Virus protein VP39"/>
    <property type="match status" value="1"/>
</dbReference>
<dbReference type="SUPFAM" id="SSF53335">
    <property type="entry name" value="S-adenosyl-L-methionine-dependent methyltransferases"/>
    <property type="match status" value="1"/>
</dbReference>
<organism evidence="2 3">
    <name type="scientific">Trametes cubensis</name>
    <dbReference type="NCBI Taxonomy" id="1111947"/>
    <lineage>
        <taxon>Eukaryota</taxon>
        <taxon>Fungi</taxon>
        <taxon>Dikarya</taxon>
        <taxon>Basidiomycota</taxon>
        <taxon>Agaricomycotina</taxon>
        <taxon>Agaricomycetes</taxon>
        <taxon>Polyporales</taxon>
        <taxon>Polyporaceae</taxon>
        <taxon>Trametes</taxon>
    </lineage>
</organism>
<evidence type="ECO:0000313" key="3">
    <source>
        <dbReference type="Proteomes" id="UP001215151"/>
    </source>
</evidence>
<gene>
    <name evidence="2" type="ORF">ONZ51_g4739</name>
</gene>
<evidence type="ECO:0000313" key="2">
    <source>
        <dbReference type="EMBL" id="KAJ8483366.1"/>
    </source>
</evidence>
<evidence type="ECO:0000259" key="1">
    <source>
        <dbReference type="Pfam" id="PF13847"/>
    </source>
</evidence>